<protein>
    <submittedName>
        <fullName evidence="1">Uncharacterized protein</fullName>
    </submittedName>
</protein>
<evidence type="ECO:0000313" key="2">
    <source>
        <dbReference type="Proteomes" id="UP000258501"/>
    </source>
</evidence>
<organism evidence="1 2">
    <name type="scientific">Bacillus phage SIOphi</name>
    <dbReference type="NCBI Taxonomy" id="1285382"/>
    <lineage>
        <taxon>Viruses</taxon>
        <taxon>Duplodnaviria</taxon>
        <taxon>Heunggongvirae</taxon>
        <taxon>Uroviricota</taxon>
        <taxon>Caudoviricetes</taxon>
        <taxon>Herelleviridae</taxon>
        <taxon>Bastillevirinae</taxon>
        <taxon>Siophivirus</taxon>
        <taxon>Siophivirus SIOphi</taxon>
    </lineage>
</organism>
<accession>R4JEW4</accession>
<dbReference type="Proteomes" id="UP000258501">
    <property type="component" value="Segment"/>
</dbReference>
<evidence type="ECO:0000313" key="1">
    <source>
        <dbReference type="EMBL" id="AGK86838.1"/>
    </source>
</evidence>
<dbReference type="EMBL" id="KC699836">
    <property type="protein sequence ID" value="AGK86838.1"/>
    <property type="molecule type" value="Genomic_DNA"/>
</dbReference>
<dbReference type="OrthoDB" id="16213at10239"/>
<reference evidence="1 2" key="1">
    <citation type="submission" date="2013-02" db="EMBL/GenBank/DDBJ databases">
        <authorList>
            <person name="Lukaszewicz M."/>
            <person name="Biegalska A."/>
            <person name="Krasowska A."/>
        </authorList>
    </citation>
    <scope>NUCLEOTIDE SEQUENCE [LARGE SCALE GENOMIC DNA]</scope>
</reference>
<gene>
    <name evidence="1" type="ORF">SIOphi_00150</name>
</gene>
<proteinExistence type="predicted"/>
<sequence>MSMADNIKNKIKKKKDNSASIEDILDVFNEATSKSVKLHVQKMLSGEIAVDSVSDLHRLFSIWKEINEIDGMIEGGGGQAALPEINMKQDKVFQDQIESGKISTNEEGQLDVMDMDEGEMSELIRQMDIAQNRINEGEF</sequence>
<keyword evidence="2" id="KW-1185">Reference proteome</keyword>
<name>R4JEW4_9CAUD</name>